<reference evidence="7 8" key="1">
    <citation type="submission" date="2019-12" db="EMBL/GenBank/DDBJ databases">
        <title>Chitinophaga sp. strain ysch24 (GDMCC 1.1355), whole genome shotgun sequence.</title>
        <authorList>
            <person name="Zhang X."/>
        </authorList>
    </citation>
    <scope>NUCLEOTIDE SEQUENCE [LARGE SCALE GENOMIC DNA]</scope>
    <source>
        <strain evidence="8">ysch24</strain>
    </source>
</reference>
<dbReference type="PANTHER" id="PTHR42852:SF6">
    <property type="entry name" value="THIOL:DISULFIDE INTERCHANGE PROTEIN DSBE"/>
    <property type="match status" value="1"/>
</dbReference>
<evidence type="ECO:0000313" key="7">
    <source>
        <dbReference type="EMBL" id="MVT12428.1"/>
    </source>
</evidence>
<keyword evidence="2" id="KW-0201">Cytochrome c-type biogenesis</keyword>
<dbReference type="InterPro" id="IPR025380">
    <property type="entry name" value="DUF4369"/>
</dbReference>
<keyword evidence="5" id="KW-0732">Signal</keyword>
<evidence type="ECO:0000256" key="5">
    <source>
        <dbReference type="SAM" id="SignalP"/>
    </source>
</evidence>
<comment type="subcellular location">
    <subcellularLocation>
        <location evidence="1">Cell envelope</location>
    </subcellularLocation>
</comment>
<dbReference type="Pfam" id="PF14289">
    <property type="entry name" value="DUF4369"/>
    <property type="match status" value="1"/>
</dbReference>
<dbReference type="CDD" id="cd02966">
    <property type="entry name" value="TlpA_like_family"/>
    <property type="match status" value="1"/>
</dbReference>
<dbReference type="InterPro" id="IPR000866">
    <property type="entry name" value="AhpC/TSA"/>
</dbReference>
<feature type="signal peptide" evidence="5">
    <location>
        <begin position="1"/>
        <end position="19"/>
    </location>
</feature>
<evidence type="ECO:0000313" key="8">
    <source>
        <dbReference type="Proteomes" id="UP000461730"/>
    </source>
</evidence>
<dbReference type="GO" id="GO:0016491">
    <property type="term" value="F:oxidoreductase activity"/>
    <property type="evidence" value="ECO:0007669"/>
    <property type="project" value="InterPro"/>
</dbReference>
<dbReference type="RefSeq" id="WP_157309842.1">
    <property type="nucleotide sequence ID" value="NZ_WRXN01000025.1"/>
</dbReference>
<name>A0A7K1UDT4_9BACT</name>
<evidence type="ECO:0000256" key="2">
    <source>
        <dbReference type="ARBA" id="ARBA00022748"/>
    </source>
</evidence>
<dbReference type="InterPro" id="IPR013766">
    <property type="entry name" value="Thioredoxin_domain"/>
</dbReference>
<keyword evidence="8" id="KW-1185">Reference proteome</keyword>
<dbReference type="PROSITE" id="PS51352">
    <property type="entry name" value="THIOREDOXIN_2"/>
    <property type="match status" value="1"/>
</dbReference>
<feature type="domain" description="Thioredoxin" evidence="6">
    <location>
        <begin position="240"/>
        <end position="393"/>
    </location>
</feature>
<keyword evidence="4" id="KW-0676">Redox-active center</keyword>
<dbReference type="PANTHER" id="PTHR42852">
    <property type="entry name" value="THIOL:DISULFIDE INTERCHANGE PROTEIN DSBE"/>
    <property type="match status" value="1"/>
</dbReference>
<evidence type="ECO:0000256" key="1">
    <source>
        <dbReference type="ARBA" id="ARBA00004196"/>
    </source>
</evidence>
<evidence type="ECO:0000256" key="3">
    <source>
        <dbReference type="ARBA" id="ARBA00023157"/>
    </source>
</evidence>
<dbReference type="PROSITE" id="PS00194">
    <property type="entry name" value="THIOREDOXIN_1"/>
    <property type="match status" value="1"/>
</dbReference>
<dbReference type="InterPro" id="IPR050553">
    <property type="entry name" value="Thioredoxin_ResA/DsbE_sf"/>
</dbReference>
<protein>
    <submittedName>
        <fullName evidence="7">DUF4369 domain-containing protein</fullName>
    </submittedName>
</protein>
<dbReference type="InterPro" id="IPR036249">
    <property type="entry name" value="Thioredoxin-like_sf"/>
</dbReference>
<dbReference type="GO" id="GO:0030313">
    <property type="term" value="C:cell envelope"/>
    <property type="evidence" value="ECO:0007669"/>
    <property type="project" value="UniProtKB-SubCell"/>
</dbReference>
<keyword evidence="3" id="KW-1015">Disulfide bond</keyword>
<dbReference type="GO" id="GO:0017004">
    <property type="term" value="P:cytochrome complex assembly"/>
    <property type="evidence" value="ECO:0007669"/>
    <property type="project" value="UniProtKB-KW"/>
</dbReference>
<comment type="caution">
    <text evidence="7">The sequence shown here is derived from an EMBL/GenBank/DDBJ whole genome shotgun (WGS) entry which is preliminary data.</text>
</comment>
<accession>A0A7K1UDT4</accession>
<proteinExistence type="predicted"/>
<dbReference type="Pfam" id="PF00578">
    <property type="entry name" value="AhpC-TSA"/>
    <property type="match status" value="1"/>
</dbReference>
<evidence type="ECO:0000256" key="4">
    <source>
        <dbReference type="ARBA" id="ARBA00023284"/>
    </source>
</evidence>
<dbReference type="SUPFAM" id="SSF52833">
    <property type="entry name" value="Thioredoxin-like"/>
    <property type="match status" value="1"/>
</dbReference>
<evidence type="ECO:0000259" key="6">
    <source>
        <dbReference type="PROSITE" id="PS51352"/>
    </source>
</evidence>
<dbReference type="Gene3D" id="3.40.30.10">
    <property type="entry name" value="Glutaredoxin"/>
    <property type="match status" value="1"/>
</dbReference>
<sequence length="393" mass="43515">MKRLLSVVTGMLVTSLSFAQEKRGAFEITGSVAGKENGHVYLRYGNGFYIEDSTSIKNGTFTFTGMLSEPVIATISGDGDEGIDFYLDPGKVQVKVNSPIFKEGAITGSASQEEYAELLAARARVQQAQAPLFQAYDDASKQYLAAIQARKTDTELRTLKAKADAAKALLQPLYEESRAASYSFFRTHPESYVTAAELRKFTTFMKADTLRQYISKLAPWLQTSVYGKELTDILAKIQNGSPGSRAQLFSQPDINGKPTGLMDFKGKYLLLDFWGSWCLPCRKNNAHLKSLYAMYKDKGFEILGIADNDGKPDEWKKAVTKDGVGAWHHILRGLDTQKFKEDGKPQPGDIYSMYGIHAVPTQLLIDPNGVIIARYGSGGEEYEQLDTKLAEIF</sequence>
<dbReference type="Proteomes" id="UP000461730">
    <property type="component" value="Unassembled WGS sequence"/>
</dbReference>
<dbReference type="GO" id="GO:0016209">
    <property type="term" value="F:antioxidant activity"/>
    <property type="evidence" value="ECO:0007669"/>
    <property type="project" value="InterPro"/>
</dbReference>
<dbReference type="AlphaFoldDB" id="A0A7K1UDT4"/>
<dbReference type="EMBL" id="WRXN01000025">
    <property type="protein sequence ID" value="MVT12428.1"/>
    <property type="molecule type" value="Genomic_DNA"/>
</dbReference>
<dbReference type="InterPro" id="IPR017937">
    <property type="entry name" value="Thioredoxin_CS"/>
</dbReference>
<feature type="chain" id="PRO_5029449907" evidence="5">
    <location>
        <begin position="20"/>
        <end position="393"/>
    </location>
</feature>
<gene>
    <name evidence="7" type="ORF">GO493_29515</name>
</gene>
<organism evidence="7 8">
    <name type="scientific">Chitinophaga tropicalis</name>
    <dbReference type="NCBI Taxonomy" id="2683588"/>
    <lineage>
        <taxon>Bacteria</taxon>
        <taxon>Pseudomonadati</taxon>
        <taxon>Bacteroidota</taxon>
        <taxon>Chitinophagia</taxon>
        <taxon>Chitinophagales</taxon>
        <taxon>Chitinophagaceae</taxon>
        <taxon>Chitinophaga</taxon>
    </lineage>
</organism>